<evidence type="ECO:0000313" key="2">
    <source>
        <dbReference type="EMBL" id="NUQ88941.1"/>
    </source>
</evidence>
<gene>
    <name evidence="2" type="ORF">HOQ43_10815</name>
</gene>
<dbReference type="AlphaFoldDB" id="A0A850C7S1"/>
<dbReference type="EMBL" id="JABFXE010000451">
    <property type="protein sequence ID" value="NUQ88941.1"/>
    <property type="molecule type" value="Genomic_DNA"/>
</dbReference>
<evidence type="ECO:0000256" key="1">
    <source>
        <dbReference type="SAM" id="MobiDB-lite"/>
    </source>
</evidence>
<dbReference type="Proteomes" id="UP000574690">
    <property type="component" value="Unassembled WGS sequence"/>
</dbReference>
<proteinExistence type="predicted"/>
<reference evidence="2 3" key="1">
    <citation type="submission" date="2020-05" db="EMBL/GenBank/DDBJ databases">
        <title>DNA-SIP metagenomic assembled genomes.</title>
        <authorList>
            <person name="Yu J."/>
        </authorList>
    </citation>
    <scope>NUCLEOTIDE SEQUENCE [LARGE SCALE GENOMIC DNA]</scope>
    <source>
        <strain evidence="2">Bin5.27</strain>
    </source>
</reference>
<protein>
    <submittedName>
        <fullName evidence="2">Uncharacterized protein</fullName>
    </submittedName>
</protein>
<accession>A0A850C7S1</accession>
<name>A0A850C7S1_9ACTN</name>
<comment type="caution">
    <text evidence="2">The sequence shown here is derived from an EMBL/GenBank/DDBJ whole genome shotgun (WGS) entry which is preliminary data.</text>
</comment>
<organism evidence="2 3">
    <name type="scientific">Glycomyces artemisiae</name>
    <dbReference type="NCBI Taxonomy" id="1076443"/>
    <lineage>
        <taxon>Bacteria</taxon>
        <taxon>Bacillati</taxon>
        <taxon>Actinomycetota</taxon>
        <taxon>Actinomycetes</taxon>
        <taxon>Glycomycetales</taxon>
        <taxon>Glycomycetaceae</taxon>
        <taxon>Glycomyces</taxon>
    </lineage>
</organism>
<sequence length="311" mass="33844">MARIRTLKPTRFTSRSLARCPRDARTTFEGMWCEADDHGRGIADARLLKGAIWPLDDDITHLHVFAFVDVLAATGHIRLYQVDGEAYYEVVNWERHQAAAYRRGEPKYPPPSAGQPLASLSAHEGVQESASRTQMGAGTGNREQGEGKELPREPQAEPQPPTPVHAPADAVASDEAVDGEIVDDNRTSRERILDQLLDEPPNAGLIVKGFIDRCRAAGFDLPDSLVGRYGKAIKEQLGRFDANLIKAALDIMINERITDRPHLLASKIVVAQAGPALPPARAQRSTTDERVHGWLTLGDDTGPFAAIGGAA</sequence>
<evidence type="ECO:0000313" key="3">
    <source>
        <dbReference type="Proteomes" id="UP000574690"/>
    </source>
</evidence>
<feature type="compositionally biased region" description="Basic and acidic residues" evidence="1">
    <location>
        <begin position="143"/>
        <end position="155"/>
    </location>
</feature>
<feature type="region of interest" description="Disordered" evidence="1">
    <location>
        <begin position="103"/>
        <end position="179"/>
    </location>
</feature>